<keyword evidence="10" id="KW-1185">Reference proteome</keyword>
<dbReference type="Gene3D" id="3.40.50.720">
    <property type="entry name" value="NAD(P)-binding Rossmann-like Domain"/>
    <property type="match status" value="1"/>
</dbReference>
<proteinExistence type="inferred from homology"/>
<evidence type="ECO:0000259" key="8">
    <source>
        <dbReference type="Pfam" id="PF02397"/>
    </source>
</evidence>
<keyword evidence="3 9" id="KW-0808">Transferase</keyword>
<keyword evidence="6 7" id="KW-0472">Membrane</keyword>
<evidence type="ECO:0000313" key="9">
    <source>
        <dbReference type="EMBL" id="SHF39208.1"/>
    </source>
</evidence>
<protein>
    <submittedName>
        <fullName evidence="9">Putative colanic acid biosysnthesis UDP-glucose lipid carrier transferase</fullName>
    </submittedName>
</protein>
<feature type="transmembrane region" description="Helical" evidence="7">
    <location>
        <begin position="102"/>
        <end position="120"/>
    </location>
</feature>
<dbReference type="GO" id="GO:0016020">
    <property type="term" value="C:membrane"/>
    <property type="evidence" value="ECO:0007669"/>
    <property type="project" value="UniProtKB-SubCell"/>
</dbReference>
<evidence type="ECO:0000256" key="2">
    <source>
        <dbReference type="ARBA" id="ARBA00006464"/>
    </source>
</evidence>
<dbReference type="GO" id="GO:0016780">
    <property type="term" value="F:phosphotransferase activity, for other substituted phosphate groups"/>
    <property type="evidence" value="ECO:0007669"/>
    <property type="project" value="TreeGrafter"/>
</dbReference>
<evidence type="ECO:0000256" key="7">
    <source>
        <dbReference type="SAM" id="Phobius"/>
    </source>
</evidence>
<evidence type="ECO:0000256" key="4">
    <source>
        <dbReference type="ARBA" id="ARBA00022692"/>
    </source>
</evidence>
<comment type="similarity">
    <text evidence="2">Belongs to the bacterial sugar transferase family.</text>
</comment>
<dbReference type="InterPro" id="IPR017475">
    <property type="entry name" value="EPS_sugar_tfrase"/>
</dbReference>
<dbReference type="NCBIfam" id="TIGR03023">
    <property type="entry name" value="WcaJ_sugtrans"/>
    <property type="match status" value="1"/>
</dbReference>
<dbReference type="RefSeq" id="WP_073043023.1">
    <property type="nucleotide sequence ID" value="NZ_FQUO01000007.1"/>
</dbReference>
<feature type="transmembrane region" description="Helical" evidence="7">
    <location>
        <begin position="272"/>
        <end position="297"/>
    </location>
</feature>
<dbReference type="PANTHER" id="PTHR30576:SF0">
    <property type="entry name" value="UNDECAPRENYL-PHOSPHATE N-ACETYLGALACTOSAMINYL 1-PHOSPHATE TRANSFERASE-RELATED"/>
    <property type="match status" value="1"/>
</dbReference>
<dbReference type="AlphaFoldDB" id="A0A1M5B9S4"/>
<feature type="transmembrane region" description="Helical" evidence="7">
    <location>
        <begin position="38"/>
        <end position="63"/>
    </location>
</feature>
<accession>A0A1M5B9S4</accession>
<feature type="transmembrane region" description="Helical" evidence="7">
    <location>
        <begin position="75"/>
        <end position="96"/>
    </location>
</feature>
<dbReference type="EMBL" id="FQUO01000007">
    <property type="protein sequence ID" value="SHF39208.1"/>
    <property type="molecule type" value="Genomic_DNA"/>
</dbReference>
<dbReference type="InterPro" id="IPR003362">
    <property type="entry name" value="Bact_transf"/>
</dbReference>
<organism evidence="9 10">
    <name type="scientific">Cnuella takakiae</name>
    <dbReference type="NCBI Taxonomy" id="1302690"/>
    <lineage>
        <taxon>Bacteria</taxon>
        <taxon>Pseudomonadati</taxon>
        <taxon>Bacteroidota</taxon>
        <taxon>Chitinophagia</taxon>
        <taxon>Chitinophagales</taxon>
        <taxon>Chitinophagaceae</taxon>
        <taxon>Cnuella</taxon>
    </lineage>
</organism>
<keyword evidence="5 7" id="KW-1133">Transmembrane helix</keyword>
<evidence type="ECO:0000256" key="3">
    <source>
        <dbReference type="ARBA" id="ARBA00022679"/>
    </source>
</evidence>
<dbReference type="Proteomes" id="UP000184368">
    <property type="component" value="Unassembled WGS sequence"/>
</dbReference>
<dbReference type="OrthoDB" id="9808602at2"/>
<feature type="domain" description="Bacterial sugar transferase" evidence="8">
    <location>
        <begin position="270"/>
        <end position="459"/>
    </location>
</feature>
<feature type="transmembrane region" description="Helical" evidence="7">
    <location>
        <begin position="12"/>
        <end position="32"/>
    </location>
</feature>
<evidence type="ECO:0000313" key="10">
    <source>
        <dbReference type="Proteomes" id="UP000184368"/>
    </source>
</evidence>
<dbReference type="Pfam" id="PF13727">
    <property type="entry name" value="CoA_binding_3"/>
    <property type="match status" value="1"/>
</dbReference>
<dbReference type="STRING" id="1302690.BUE76_17025"/>
<dbReference type="PANTHER" id="PTHR30576">
    <property type="entry name" value="COLANIC BIOSYNTHESIS UDP-GLUCOSE LIPID CARRIER TRANSFERASE"/>
    <property type="match status" value="1"/>
</dbReference>
<sequence length="466" mass="53716">MMVKTLKGFKLLKYVLDLPMVSMAFLLALLCWGHQEAYFWSSVLFLFFATLLWYIIGSLTHLYRDRRSNKFAEEIVFILYTLVVYLFALSALAFYFRYSLPLNARFLALMTALLFVLVTIQKYLLRKMVHAAIFHGKLHENLLIVGATPSARHFYDTIKQYYYYGYKCVGYLDDHAVALNGCAYKGGVKGLGSVLAKQQVDEVVIALPDFEHEKIRDCVDVCDQYRTKARIIPDMQHLGSAAATVNNIGLQPVISIRELPLDKYENQLLKRIFDVFFATFFFLFVGSWLMPLIALLIKLTSSGPVIFKQERWGVNNKKITCYKFRTMATGATEVNAQGEYQQATKDDPRVTEIGKLLRKTNMDELPQFWNVLLGSMSVVGPRPHPTQLNLDSMHTVDNYMLRHIVRPGITGWAQVNGCRGETRRAGAMQQRVDYDLYYIHRWTFWFDCQIILQTVINILRGDQNAY</sequence>
<evidence type="ECO:0000256" key="6">
    <source>
        <dbReference type="ARBA" id="ARBA00023136"/>
    </source>
</evidence>
<comment type="subcellular location">
    <subcellularLocation>
        <location evidence="1">Membrane</location>
        <topology evidence="1">Multi-pass membrane protein</topology>
    </subcellularLocation>
</comment>
<evidence type="ECO:0000256" key="5">
    <source>
        <dbReference type="ARBA" id="ARBA00022989"/>
    </source>
</evidence>
<dbReference type="NCBIfam" id="TIGR03025">
    <property type="entry name" value="EPS_sugtrans"/>
    <property type="match status" value="1"/>
</dbReference>
<gene>
    <name evidence="9" type="ORF">SAMN05444008_107212</name>
</gene>
<dbReference type="Pfam" id="PF02397">
    <property type="entry name" value="Bac_transf"/>
    <property type="match status" value="1"/>
</dbReference>
<keyword evidence="4 7" id="KW-0812">Transmembrane</keyword>
<reference evidence="9 10" key="1">
    <citation type="submission" date="2016-11" db="EMBL/GenBank/DDBJ databases">
        <authorList>
            <person name="Jaros S."/>
            <person name="Januszkiewicz K."/>
            <person name="Wedrychowicz H."/>
        </authorList>
    </citation>
    <scope>NUCLEOTIDE SEQUENCE [LARGE SCALE GENOMIC DNA]</scope>
    <source>
        <strain evidence="9 10">DSM 26897</strain>
    </source>
</reference>
<evidence type="ECO:0000256" key="1">
    <source>
        <dbReference type="ARBA" id="ARBA00004141"/>
    </source>
</evidence>
<name>A0A1M5B9S4_9BACT</name>
<dbReference type="InterPro" id="IPR017473">
    <property type="entry name" value="Undecaprenyl-P_gluc_Ptfrase"/>
</dbReference>